<evidence type="ECO:0000313" key="15">
    <source>
        <dbReference type="Proteomes" id="UP000075606"/>
    </source>
</evidence>
<keyword evidence="15" id="KW-1185">Reference proteome</keyword>
<evidence type="ECO:0000256" key="6">
    <source>
        <dbReference type="ARBA" id="ARBA00022692"/>
    </source>
</evidence>
<sequence length="299" mass="33345">MAKEIKKHKRKKKLGSYHYVSVIFSATLALFVIGLFGIVILQANKLTSIIKQNIEVQVYLNKDLSNSQKNRIQSTLTSSDFILNEEGEEPINFISKEEAATQFIEETGEDFTEFLGENPLRDAYVIRIAPTYQTNTKLDSIANVIEDISGVYEVTYVQNLVDSINSNLTKLSLILVGIAALLTIIVILLINNSIKLALFSQRFLIRSMQLVGAKSGFIKKPFLSRSLLHGAIAGLIASGLLFGLKQFANQKVEGLDQLQQQELILALYGVLILLGALISYFSTIKAMNKYLKMSLDELY</sequence>
<dbReference type="GO" id="GO:0005886">
    <property type="term" value="C:plasma membrane"/>
    <property type="evidence" value="ECO:0007669"/>
    <property type="project" value="UniProtKB-SubCell"/>
</dbReference>
<dbReference type="PANTHER" id="PTHR47755:SF1">
    <property type="entry name" value="CELL DIVISION PROTEIN FTSX"/>
    <property type="match status" value="1"/>
</dbReference>
<dbReference type="EMBL" id="LRPC01000028">
    <property type="protein sequence ID" value="KYG74269.1"/>
    <property type="molecule type" value="Genomic_DNA"/>
</dbReference>
<name>A0A150X697_9BACT</name>
<evidence type="ECO:0000259" key="12">
    <source>
        <dbReference type="Pfam" id="PF02687"/>
    </source>
</evidence>
<feature type="transmembrane region" description="Helical" evidence="11">
    <location>
        <begin position="227"/>
        <end position="244"/>
    </location>
</feature>
<evidence type="ECO:0000256" key="4">
    <source>
        <dbReference type="ARBA" id="ARBA00022475"/>
    </source>
</evidence>
<gene>
    <name evidence="14" type="ORF">AWW68_11370</name>
</gene>
<evidence type="ECO:0000256" key="1">
    <source>
        <dbReference type="ARBA" id="ARBA00004651"/>
    </source>
</evidence>
<evidence type="ECO:0000256" key="2">
    <source>
        <dbReference type="ARBA" id="ARBA00007379"/>
    </source>
</evidence>
<dbReference type="AlphaFoldDB" id="A0A150X697"/>
<keyword evidence="9 10" id="KW-0131">Cell cycle</keyword>
<evidence type="ECO:0000256" key="8">
    <source>
        <dbReference type="ARBA" id="ARBA00023136"/>
    </source>
</evidence>
<proteinExistence type="inferred from homology"/>
<organism evidence="14 15">
    <name type="scientific">Roseivirga spongicola</name>
    <dbReference type="NCBI Taxonomy" id="333140"/>
    <lineage>
        <taxon>Bacteria</taxon>
        <taxon>Pseudomonadati</taxon>
        <taxon>Bacteroidota</taxon>
        <taxon>Cytophagia</taxon>
        <taxon>Cytophagales</taxon>
        <taxon>Roseivirgaceae</taxon>
        <taxon>Roseivirga</taxon>
    </lineage>
</organism>
<dbReference type="InterPro" id="IPR003838">
    <property type="entry name" value="ABC3_permease_C"/>
</dbReference>
<keyword evidence="4 10" id="KW-1003">Cell membrane</keyword>
<dbReference type="InterPro" id="IPR040690">
    <property type="entry name" value="FtsX_ECD"/>
</dbReference>
<protein>
    <recommendedName>
        <fullName evidence="3 10">Cell division protein FtsX</fullName>
    </recommendedName>
</protein>
<keyword evidence="5 10" id="KW-0132">Cell division</keyword>
<comment type="similarity">
    <text evidence="2 10">Belongs to the ABC-4 integral membrane protein family. FtsX subfamily.</text>
</comment>
<evidence type="ECO:0000256" key="5">
    <source>
        <dbReference type="ARBA" id="ARBA00022618"/>
    </source>
</evidence>
<accession>A0A150X697</accession>
<feature type="transmembrane region" description="Helical" evidence="11">
    <location>
        <begin position="20"/>
        <end position="41"/>
    </location>
</feature>
<dbReference type="PANTHER" id="PTHR47755">
    <property type="entry name" value="CELL DIVISION PROTEIN FTSX"/>
    <property type="match status" value="1"/>
</dbReference>
<dbReference type="Proteomes" id="UP000075606">
    <property type="component" value="Unassembled WGS sequence"/>
</dbReference>
<comment type="caution">
    <text evidence="14">The sequence shown here is derived from an EMBL/GenBank/DDBJ whole genome shotgun (WGS) entry which is preliminary data.</text>
</comment>
<evidence type="ECO:0000256" key="7">
    <source>
        <dbReference type="ARBA" id="ARBA00022989"/>
    </source>
</evidence>
<dbReference type="InterPro" id="IPR004513">
    <property type="entry name" value="FtsX"/>
</dbReference>
<reference evidence="14 15" key="1">
    <citation type="submission" date="2016-01" db="EMBL/GenBank/DDBJ databases">
        <title>Genome sequencing of Roseivirga spongicola UST030701-084.</title>
        <authorList>
            <person name="Selvaratnam C."/>
            <person name="Thevarajoo S."/>
            <person name="Goh K.M."/>
            <person name="Ee R."/>
            <person name="Chan K.-G."/>
            <person name="Chong C.S."/>
        </authorList>
    </citation>
    <scope>NUCLEOTIDE SEQUENCE [LARGE SCALE GENOMIC DNA]</scope>
    <source>
        <strain evidence="14 15">UST030701-084</strain>
    </source>
</reference>
<evidence type="ECO:0000256" key="3">
    <source>
        <dbReference type="ARBA" id="ARBA00021907"/>
    </source>
</evidence>
<dbReference type="Pfam" id="PF18075">
    <property type="entry name" value="FtsX_ECD"/>
    <property type="match status" value="1"/>
</dbReference>
<comment type="subcellular location">
    <subcellularLocation>
        <location evidence="1">Cell membrane</location>
        <topology evidence="1">Multi-pass membrane protein</topology>
    </subcellularLocation>
</comment>
<dbReference type="STRING" id="333140.AWW68_11370"/>
<keyword evidence="7 11" id="KW-1133">Transmembrane helix</keyword>
<evidence type="ECO:0000256" key="10">
    <source>
        <dbReference type="PIRNR" id="PIRNR003097"/>
    </source>
</evidence>
<evidence type="ECO:0000313" key="14">
    <source>
        <dbReference type="EMBL" id="KYG74269.1"/>
    </source>
</evidence>
<dbReference type="Pfam" id="PF02687">
    <property type="entry name" value="FtsX"/>
    <property type="match status" value="1"/>
</dbReference>
<dbReference type="RefSeq" id="WP_068224075.1">
    <property type="nucleotide sequence ID" value="NZ_CP139724.1"/>
</dbReference>
<feature type="domain" description="ABC3 transporter permease C-terminal" evidence="12">
    <location>
        <begin position="178"/>
        <end position="290"/>
    </location>
</feature>
<evidence type="ECO:0000256" key="11">
    <source>
        <dbReference type="SAM" id="Phobius"/>
    </source>
</evidence>
<dbReference type="PIRSF" id="PIRSF003097">
    <property type="entry name" value="FtsX"/>
    <property type="match status" value="1"/>
</dbReference>
<dbReference type="GO" id="GO:0051301">
    <property type="term" value="P:cell division"/>
    <property type="evidence" value="ECO:0007669"/>
    <property type="project" value="UniProtKB-KW"/>
</dbReference>
<feature type="domain" description="FtsX extracellular" evidence="13">
    <location>
        <begin position="54"/>
        <end position="154"/>
    </location>
</feature>
<evidence type="ECO:0000256" key="9">
    <source>
        <dbReference type="ARBA" id="ARBA00023306"/>
    </source>
</evidence>
<feature type="transmembrane region" description="Helical" evidence="11">
    <location>
        <begin position="264"/>
        <end position="284"/>
    </location>
</feature>
<feature type="transmembrane region" description="Helical" evidence="11">
    <location>
        <begin position="171"/>
        <end position="190"/>
    </location>
</feature>
<dbReference type="Gene3D" id="3.30.70.3040">
    <property type="match status" value="1"/>
</dbReference>
<keyword evidence="6 11" id="KW-0812">Transmembrane</keyword>
<keyword evidence="8 10" id="KW-0472">Membrane</keyword>
<evidence type="ECO:0000259" key="13">
    <source>
        <dbReference type="Pfam" id="PF18075"/>
    </source>
</evidence>